<proteinExistence type="predicted"/>
<keyword evidence="1" id="KW-0472">Membrane</keyword>
<evidence type="ECO:0000313" key="3">
    <source>
        <dbReference type="Proteomes" id="UP000266677"/>
    </source>
</evidence>
<dbReference type="InterPro" id="IPR019283">
    <property type="entry name" value="DUF2330"/>
</dbReference>
<dbReference type="Proteomes" id="UP000266677">
    <property type="component" value="Unassembled WGS sequence"/>
</dbReference>
<protein>
    <submittedName>
        <fullName evidence="2">DUF2330 domain-containing protein</fullName>
    </submittedName>
</protein>
<reference evidence="2 3" key="1">
    <citation type="submission" date="2018-09" db="EMBL/GenBank/DDBJ databases">
        <title>YIM PH21274 draft genome.</title>
        <authorList>
            <person name="Miao C."/>
        </authorList>
    </citation>
    <scope>NUCLEOTIDE SEQUENCE [LARGE SCALE GENOMIC DNA]</scope>
    <source>
        <strain evidence="2 3">YIM PH 21724</strain>
    </source>
</reference>
<keyword evidence="3" id="KW-1185">Reference proteome</keyword>
<keyword evidence="1" id="KW-0812">Transmembrane</keyword>
<keyword evidence="1" id="KW-1133">Transmembrane helix</keyword>
<evidence type="ECO:0000256" key="1">
    <source>
        <dbReference type="SAM" id="Phobius"/>
    </source>
</evidence>
<sequence length="351" mass="37150">MRFGIGARLGAVAAILVASAGIGGFAPAAACGGVFTGAAAGSAATVHREAALASWDGHRETLIMQLTLRTGADNAALIVPTPTPATVGAAAPDTFTELAARTAPQVRTSYRWFAEVDGETGAPKSGVPAVRDRVRLGPIEAATLSGGDLTGIRKWLGDNGYQITPQVADRMTSYLRDGWSFVALRLTSDRPLSGAVDPVRIVFDTDRLIYPMRMSAAATAPQTVELFLLGAHRMQRSDPDAGKHRQTLEFADRITDPTDPDLRALSAGGRDYLTALQIAIDIPGTITTDLTFTDAPTDTPFRSRVDRVENADILGMPGGIILFAAFGAVGLFALIFVFVPNRPRRGDYWAA</sequence>
<evidence type="ECO:0000313" key="2">
    <source>
        <dbReference type="EMBL" id="RJO78729.1"/>
    </source>
</evidence>
<dbReference type="Pfam" id="PF10092">
    <property type="entry name" value="DUF2330"/>
    <property type="match status" value="1"/>
</dbReference>
<feature type="transmembrane region" description="Helical" evidence="1">
    <location>
        <begin position="314"/>
        <end position="339"/>
    </location>
</feature>
<dbReference type="RefSeq" id="WP_120038148.1">
    <property type="nucleotide sequence ID" value="NZ_QZFU01000012.1"/>
</dbReference>
<organism evidence="2 3">
    <name type="scientific">Nocardia panacis</name>
    <dbReference type="NCBI Taxonomy" id="2340916"/>
    <lineage>
        <taxon>Bacteria</taxon>
        <taxon>Bacillati</taxon>
        <taxon>Actinomycetota</taxon>
        <taxon>Actinomycetes</taxon>
        <taxon>Mycobacteriales</taxon>
        <taxon>Nocardiaceae</taxon>
        <taxon>Nocardia</taxon>
    </lineage>
</organism>
<dbReference type="AlphaFoldDB" id="A0A3A4KDU0"/>
<dbReference type="OrthoDB" id="275368at2"/>
<name>A0A3A4KDU0_9NOCA</name>
<dbReference type="EMBL" id="QZFU01000012">
    <property type="protein sequence ID" value="RJO78729.1"/>
    <property type="molecule type" value="Genomic_DNA"/>
</dbReference>
<gene>
    <name evidence="2" type="ORF">D5S18_04070</name>
</gene>
<comment type="caution">
    <text evidence="2">The sequence shown here is derived from an EMBL/GenBank/DDBJ whole genome shotgun (WGS) entry which is preliminary data.</text>
</comment>
<accession>A0A3A4KDU0</accession>